<proteinExistence type="predicted"/>
<name>A0A8D8VD43_9HEMI</name>
<dbReference type="EMBL" id="HBUF01079403">
    <property type="protein sequence ID" value="CAG6632348.1"/>
    <property type="molecule type" value="Transcribed_RNA"/>
</dbReference>
<dbReference type="EMBL" id="HBUF01312388">
    <property type="protein sequence ID" value="CAG6693416.1"/>
    <property type="molecule type" value="Transcribed_RNA"/>
</dbReference>
<evidence type="ECO:0000313" key="3">
    <source>
        <dbReference type="EMBL" id="CAG6719276.1"/>
    </source>
</evidence>
<feature type="signal peptide" evidence="2">
    <location>
        <begin position="1"/>
        <end position="26"/>
    </location>
</feature>
<evidence type="ECO:0000256" key="2">
    <source>
        <dbReference type="SAM" id="SignalP"/>
    </source>
</evidence>
<dbReference type="EMBL" id="HBUF01358529">
    <property type="protein sequence ID" value="CAG6719275.1"/>
    <property type="molecule type" value="Transcribed_RNA"/>
</dbReference>
<dbReference type="EMBL" id="HBUF01514116">
    <property type="protein sequence ID" value="CAG6747398.1"/>
    <property type="molecule type" value="Transcribed_RNA"/>
</dbReference>
<accession>A0A8D8VD43</accession>
<dbReference type="EMBL" id="HBUF01514119">
    <property type="protein sequence ID" value="CAG6747401.1"/>
    <property type="molecule type" value="Transcribed_RNA"/>
</dbReference>
<dbReference type="AlphaFoldDB" id="A0A8D8VD43"/>
<dbReference type="EMBL" id="HBUF01358530">
    <property type="protein sequence ID" value="CAG6719276.1"/>
    <property type="molecule type" value="Transcribed_RNA"/>
</dbReference>
<sequence>MSSIILACTQLTVVLLISCLVSCVEGSCLRNYGHSCMGAHGKRSGSQTDGQWFISKLDNSWRGAKRLPYQMEAPRHDNIPLDEALNVLSNTDPDYNEEEEDNPSPGLMEEGGVRGVPMSGNGEEPVYLMKSKRLYKQLPNGRKMDFSKFSN</sequence>
<reference evidence="3" key="1">
    <citation type="submission" date="2021-05" db="EMBL/GenBank/DDBJ databases">
        <authorList>
            <person name="Alioto T."/>
            <person name="Alioto T."/>
            <person name="Gomez Garrido J."/>
        </authorList>
    </citation>
    <scope>NUCLEOTIDE SEQUENCE</scope>
</reference>
<evidence type="ECO:0000256" key="1">
    <source>
        <dbReference type="SAM" id="MobiDB-lite"/>
    </source>
</evidence>
<dbReference type="EMBL" id="HBUF01312387">
    <property type="protein sequence ID" value="CAG6693415.1"/>
    <property type="molecule type" value="Transcribed_RNA"/>
</dbReference>
<feature type="chain" id="PRO_5036262289" evidence="2">
    <location>
        <begin position="27"/>
        <end position="151"/>
    </location>
</feature>
<dbReference type="EMBL" id="HBUF01079402">
    <property type="protein sequence ID" value="CAG6632345.1"/>
    <property type="molecule type" value="Transcribed_RNA"/>
</dbReference>
<feature type="region of interest" description="Disordered" evidence="1">
    <location>
        <begin position="89"/>
        <end position="122"/>
    </location>
</feature>
<organism evidence="3">
    <name type="scientific">Cacopsylla melanoneura</name>
    <dbReference type="NCBI Taxonomy" id="428564"/>
    <lineage>
        <taxon>Eukaryota</taxon>
        <taxon>Metazoa</taxon>
        <taxon>Ecdysozoa</taxon>
        <taxon>Arthropoda</taxon>
        <taxon>Hexapoda</taxon>
        <taxon>Insecta</taxon>
        <taxon>Pterygota</taxon>
        <taxon>Neoptera</taxon>
        <taxon>Paraneoptera</taxon>
        <taxon>Hemiptera</taxon>
        <taxon>Sternorrhyncha</taxon>
        <taxon>Psylloidea</taxon>
        <taxon>Psyllidae</taxon>
        <taxon>Psyllinae</taxon>
        <taxon>Cacopsylla</taxon>
    </lineage>
</organism>
<protein>
    <submittedName>
        <fullName evidence="3">Uncharacterized protein</fullName>
    </submittedName>
</protein>
<dbReference type="EMBL" id="HBUF01079401">
    <property type="protein sequence ID" value="CAG6632342.1"/>
    <property type="molecule type" value="Transcribed_RNA"/>
</dbReference>
<dbReference type="EMBL" id="HBUF01514117">
    <property type="protein sequence ID" value="CAG6747399.1"/>
    <property type="molecule type" value="Transcribed_RNA"/>
</dbReference>
<keyword evidence="2" id="KW-0732">Signal</keyword>
<dbReference type="EMBL" id="HBUF01079404">
    <property type="protein sequence ID" value="CAG6632351.1"/>
    <property type="molecule type" value="Transcribed_RNA"/>
</dbReference>